<sequence length="202" mass="23288">MNINIDKIFINTLLVLLLSLNTTLANTHAIKYQESKMIEENIYQLILEIKRVGFSERWNSSKFFRGPLSLHVLKDGTVTDSGKYSLPSNVVSNYPAAIRVSGVNDKNRQLVFIVSPTSMAAFKSDLVIPFKWLLDHQFKYEGVKSLGTDGELNYPYYKGQELFEHSFLVYEEGRKATYFFSSKQKEIDKDLHFIQLAVIFDR</sequence>
<protein>
    <submittedName>
        <fullName evidence="1">Uncharacterized protein</fullName>
    </submittedName>
</protein>
<dbReference type="Proteomes" id="UP000093391">
    <property type="component" value="Chromosome"/>
</dbReference>
<dbReference type="RefSeq" id="WP_067552249.1">
    <property type="nucleotide sequence ID" value="NZ_CP016895.1"/>
</dbReference>
<dbReference type="AlphaFoldDB" id="A0A1B2LWN4"/>
<dbReference type="OrthoDB" id="6694518at2"/>
<reference evidence="1 2" key="1">
    <citation type="submission" date="2016-08" db="EMBL/GenBank/DDBJ databases">
        <authorList>
            <person name="Seilhamer J.J."/>
        </authorList>
    </citation>
    <scope>NUCLEOTIDE SEQUENCE [LARGE SCALE GENOMIC DNA]</scope>
    <source>
        <strain evidence="1 2">BRTC-1</strain>
    </source>
</reference>
<evidence type="ECO:0000313" key="2">
    <source>
        <dbReference type="Proteomes" id="UP000093391"/>
    </source>
</evidence>
<dbReference type="EMBL" id="CP016895">
    <property type="protein sequence ID" value="AOA57356.1"/>
    <property type="molecule type" value="Genomic_DNA"/>
</dbReference>
<keyword evidence="2" id="KW-1185">Reference proteome</keyword>
<proteinExistence type="predicted"/>
<dbReference type="STRING" id="1789224.BFG52_02605"/>
<accession>A0A1B2LWN4</accession>
<evidence type="ECO:0000313" key="1">
    <source>
        <dbReference type="EMBL" id="AOA57356.1"/>
    </source>
</evidence>
<organism evidence="1 2">
    <name type="scientific">Acinetobacter larvae</name>
    <dbReference type="NCBI Taxonomy" id="1789224"/>
    <lineage>
        <taxon>Bacteria</taxon>
        <taxon>Pseudomonadati</taxon>
        <taxon>Pseudomonadota</taxon>
        <taxon>Gammaproteobacteria</taxon>
        <taxon>Moraxellales</taxon>
        <taxon>Moraxellaceae</taxon>
        <taxon>Acinetobacter</taxon>
    </lineage>
</organism>
<dbReference type="KEGG" id="ala:BFG52_02605"/>
<name>A0A1B2LWN4_9GAMM</name>
<gene>
    <name evidence="1" type="ORF">BFG52_02605</name>
</gene>